<evidence type="ECO:0000256" key="2">
    <source>
        <dbReference type="ARBA" id="ARBA00022771"/>
    </source>
</evidence>
<dbReference type="OrthoDB" id="5963at2759"/>
<dbReference type="Pfam" id="PF00097">
    <property type="entry name" value="zf-C3HC4"/>
    <property type="match status" value="1"/>
</dbReference>
<dbReference type="EMBL" id="CAACVS010000225">
    <property type="protein sequence ID" value="VEU39479.1"/>
    <property type="molecule type" value="Genomic_DNA"/>
</dbReference>
<evidence type="ECO:0000256" key="5">
    <source>
        <dbReference type="SAM" id="Coils"/>
    </source>
</evidence>
<dbReference type="InterPro" id="IPR017907">
    <property type="entry name" value="Znf_RING_CS"/>
</dbReference>
<keyword evidence="2 4" id="KW-0863">Zinc-finger</keyword>
<dbReference type="PROSITE" id="PS00518">
    <property type="entry name" value="ZF_RING_1"/>
    <property type="match status" value="1"/>
</dbReference>
<dbReference type="GO" id="GO:0005675">
    <property type="term" value="C:transcription factor TFIIH holo complex"/>
    <property type="evidence" value="ECO:0007669"/>
    <property type="project" value="TreeGrafter"/>
</dbReference>
<feature type="coiled-coil region" evidence="5">
    <location>
        <begin position="164"/>
        <end position="220"/>
    </location>
</feature>
<keyword evidence="3" id="KW-0862">Zinc</keyword>
<dbReference type="AlphaFoldDB" id="A0A448ZBQ0"/>
<dbReference type="PANTHER" id="PTHR12683">
    <property type="entry name" value="CDK-ACTIVATING KINASE ASSEMBLY FACTOR MAT1"/>
    <property type="match status" value="1"/>
</dbReference>
<dbReference type="GO" id="GO:0006281">
    <property type="term" value="P:DNA repair"/>
    <property type="evidence" value="ECO:0007669"/>
    <property type="project" value="TreeGrafter"/>
</dbReference>
<dbReference type="PANTHER" id="PTHR12683:SF13">
    <property type="entry name" value="CDK-ACTIVATING KINASE ASSEMBLY FACTOR MAT1"/>
    <property type="match status" value="1"/>
</dbReference>
<dbReference type="GO" id="GO:0008270">
    <property type="term" value="F:zinc ion binding"/>
    <property type="evidence" value="ECO:0007669"/>
    <property type="project" value="UniProtKB-KW"/>
</dbReference>
<feature type="domain" description="RING-type" evidence="6">
    <location>
        <begin position="13"/>
        <end position="65"/>
    </location>
</feature>
<evidence type="ECO:0000256" key="4">
    <source>
        <dbReference type="PROSITE-ProRule" id="PRU00175"/>
    </source>
</evidence>
<evidence type="ECO:0000313" key="8">
    <source>
        <dbReference type="Proteomes" id="UP000291116"/>
    </source>
</evidence>
<dbReference type="InterPro" id="IPR013083">
    <property type="entry name" value="Znf_RING/FYVE/PHD"/>
</dbReference>
<dbReference type="PROSITE" id="PS50089">
    <property type="entry name" value="ZF_RING_2"/>
    <property type="match status" value="1"/>
</dbReference>
<dbReference type="Gene3D" id="3.30.40.10">
    <property type="entry name" value="Zinc/RING finger domain, C3HC4 (zinc finger)"/>
    <property type="match status" value="1"/>
</dbReference>
<name>A0A448ZBQ0_9STRA</name>
<dbReference type="SUPFAM" id="SSF57850">
    <property type="entry name" value="RING/U-box"/>
    <property type="match status" value="1"/>
</dbReference>
<dbReference type="GO" id="GO:0006357">
    <property type="term" value="P:regulation of transcription by RNA polymerase II"/>
    <property type="evidence" value="ECO:0007669"/>
    <property type="project" value="TreeGrafter"/>
</dbReference>
<keyword evidence="5" id="KW-0175">Coiled coil</keyword>
<organism evidence="7 8">
    <name type="scientific">Pseudo-nitzschia multistriata</name>
    <dbReference type="NCBI Taxonomy" id="183589"/>
    <lineage>
        <taxon>Eukaryota</taxon>
        <taxon>Sar</taxon>
        <taxon>Stramenopiles</taxon>
        <taxon>Ochrophyta</taxon>
        <taxon>Bacillariophyta</taxon>
        <taxon>Bacillariophyceae</taxon>
        <taxon>Bacillariophycidae</taxon>
        <taxon>Bacillariales</taxon>
        <taxon>Bacillariaceae</taxon>
        <taxon>Pseudo-nitzschia</taxon>
    </lineage>
</organism>
<sequence>MDDQQEQEDLFRCAICGIAEGDSSNLTSQSSLQTNATVGCGHQFCNSCIDRELSRRREFPCPICETPVKKVTLSTRTLDDVLCEKDTSWRRRVLKVFNKTQQDFSSLLEYNNYLEEVEDIIYSIVNEEPNAEECKGKIKAYEENHRTEIVIRQSQRADEERAIQDQIAAEQREAERRKRDLQEEEKAIALTKRKFKQESAEVLLGERDEVSAELKAAQMQGYRNELKRQREGRQANAATMFVSPRVREPEGGIRKRDTNKLDREFYRKRQAAGGGIPAGSLTSQERNWNETVSTLFEGMVC</sequence>
<proteinExistence type="predicted"/>
<evidence type="ECO:0000313" key="7">
    <source>
        <dbReference type="EMBL" id="VEU39479.1"/>
    </source>
</evidence>
<keyword evidence="8" id="KW-1185">Reference proteome</keyword>
<evidence type="ECO:0000256" key="3">
    <source>
        <dbReference type="ARBA" id="ARBA00022833"/>
    </source>
</evidence>
<accession>A0A448ZBQ0</accession>
<gene>
    <name evidence="7" type="ORF">PSNMU_V1.4_AUG-EV-PASAV3_0064140</name>
</gene>
<dbReference type="InterPro" id="IPR018957">
    <property type="entry name" value="Znf_C3HC4_RING-type"/>
</dbReference>
<evidence type="ECO:0000259" key="6">
    <source>
        <dbReference type="PROSITE" id="PS50089"/>
    </source>
</evidence>
<reference evidence="7 8" key="1">
    <citation type="submission" date="2019-01" db="EMBL/GenBank/DDBJ databases">
        <authorList>
            <person name="Ferrante I. M."/>
        </authorList>
    </citation>
    <scope>NUCLEOTIDE SEQUENCE [LARGE SCALE GENOMIC DNA]</scope>
    <source>
        <strain evidence="7 8">B856</strain>
    </source>
</reference>
<dbReference type="InterPro" id="IPR001841">
    <property type="entry name" value="Znf_RING"/>
</dbReference>
<evidence type="ECO:0000256" key="1">
    <source>
        <dbReference type="ARBA" id="ARBA00022723"/>
    </source>
</evidence>
<protein>
    <recommendedName>
        <fullName evidence="6">RING-type domain-containing protein</fullName>
    </recommendedName>
</protein>
<dbReference type="InterPro" id="IPR015877">
    <property type="entry name" value="MAT1_centre"/>
</dbReference>
<dbReference type="Proteomes" id="UP000291116">
    <property type="component" value="Unassembled WGS sequence"/>
</dbReference>
<dbReference type="SMART" id="SM00184">
    <property type="entry name" value="RING"/>
    <property type="match status" value="1"/>
</dbReference>
<keyword evidence="1" id="KW-0479">Metal-binding</keyword>
<dbReference type="Pfam" id="PF06391">
    <property type="entry name" value="MAT1"/>
    <property type="match status" value="1"/>
</dbReference>